<proteinExistence type="predicted"/>
<organism evidence="2 3">
    <name type="scientific">Piromyces finnis</name>
    <dbReference type="NCBI Taxonomy" id="1754191"/>
    <lineage>
        <taxon>Eukaryota</taxon>
        <taxon>Fungi</taxon>
        <taxon>Fungi incertae sedis</taxon>
        <taxon>Chytridiomycota</taxon>
        <taxon>Chytridiomycota incertae sedis</taxon>
        <taxon>Neocallimastigomycetes</taxon>
        <taxon>Neocallimastigales</taxon>
        <taxon>Neocallimastigaceae</taxon>
        <taxon>Piromyces</taxon>
    </lineage>
</organism>
<comment type="caution">
    <text evidence="2">The sequence shown here is derived from an EMBL/GenBank/DDBJ whole genome shotgun (WGS) entry which is preliminary data.</text>
</comment>
<evidence type="ECO:0000256" key="1">
    <source>
        <dbReference type="SAM" id="Coils"/>
    </source>
</evidence>
<accession>A0A1Y1V6W7</accession>
<dbReference type="Proteomes" id="UP000193719">
    <property type="component" value="Unassembled WGS sequence"/>
</dbReference>
<sequence length="298" mass="33949">MSGVNDYLDKLSDDIDNKKTLETEIKNSMGGNSPIFNYNPENNVATLLSSMDNMYKELKTENNNNKEELQAIMKNFMEQIQAQFVNLTATLNATLQTSISEQNKRLDQQDTKLANKADSFQVQNLANVIDLNTVKPGDLNIAVNEVREELQQSQLNSAKSQDLLPLENGLTQQQSIIDNTNQEIIQLTNKISNLEKEFKNITQQTVENKAYTDNLTTVIKNEMAEKLQATRVDSKEAIQKLQNQLVTTHHMNGKTEENFIKNIQNFKETLEEHAIIQTQIQERIKSLETEQLNATDNE</sequence>
<keyword evidence="1" id="KW-0175">Coiled coil</keyword>
<reference evidence="2 3" key="1">
    <citation type="submission" date="2016-08" db="EMBL/GenBank/DDBJ databases">
        <title>Genomes of anaerobic fungi encode conserved fungal cellulosomes for biomass hydrolysis.</title>
        <authorList>
            <consortium name="DOE Joint Genome Institute"/>
            <person name="Haitjema C.H."/>
            <person name="Gilmore S.P."/>
            <person name="Henske J.K."/>
            <person name="Solomon K.V."/>
            <person name="De Groot R."/>
            <person name="Kuo A."/>
            <person name="Mondo S.J."/>
            <person name="Salamov A.A."/>
            <person name="Labutti K."/>
            <person name="Zhao Z."/>
            <person name="Chiniquy J."/>
            <person name="Barry K."/>
            <person name="Brewer H.M."/>
            <person name="Purvine S.O."/>
            <person name="Wright A.T."/>
            <person name="Boxma B."/>
            <person name="Van Alen T."/>
            <person name="Hackstein J.H."/>
            <person name="Baker S.E."/>
            <person name="Grigoriev I.V."/>
            <person name="O'Malley M.A."/>
        </authorList>
    </citation>
    <scope>NUCLEOTIDE SEQUENCE [LARGE SCALE GENOMIC DNA]</scope>
    <source>
        <strain evidence="3">finn</strain>
    </source>
</reference>
<feature type="coiled-coil region" evidence="1">
    <location>
        <begin position="170"/>
        <end position="244"/>
    </location>
</feature>
<feature type="non-terminal residue" evidence="2">
    <location>
        <position position="298"/>
    </location>
</feature>
<gene>
    <name evidence="2" type="ORF">BCR36DRAFT_451664</name>
</gene>
<dbReference type="EMBL" id="MCFH01000026">
    <property type="protein sequence ID" value="ORX48713.1"/>
    <property type="molecule type" value="Genomic_DNA"/>
</dbReference>
<reference evidence="2 3" key="2">
    <citation type="submission" date="2016-08" db="EMBL/GenBank/DDBJ databases">
        <title>Pervasive Adenine N6-methylation of Active Genes in Fungi.</title>
        <authorList>
            <consortium name="DOE Joint Genome Institute"/>
            <person name="Mondo S.J."/>
            <person name="Dannebaum R.O."/>
            <person name="Kuo R.C."/>
            <person name="Labutti K."/>
            <person name="Haridas S."/>
            <person name="Kuo A."/>
            <person name="Salamov A."/>
            <person name="Ahrendt S.R."/>
            <person name="Lipzen A."/>
            <person name="Sullivan W."/>
            <person name="Andreopoulos W.B."/>
            <person name="Clum A."/>
            <person name="Lindquist E."/>
            <person name="Daum C."/>
            <person name="Ramamoorthy G.K."/>
            <person name="Gryganskyi A."/>
            <person name="Culley D."/>
            <person name="Magnuson J.K."/>
            <person name="James T.Y."/>
            <person name="O'Malley M.A."/>
            <person name="Stajich J.E."/>
            <person name="Spatafora J.W."/>
            <person name="Visel A."/>
            <person name="Grigoriev I.V."/>
        </authorList>
    </citation>
    <scope>NUCLEOTIDE SEQUENCE [LARGE SCALE GENOMIC DNA]</scope>
    <source>
        <strain evidence="3">finn</strain>
    </source>
</reference>
<name>A0A1Y1V6W7_9FUNG</name>
<evidence type="ECO:0000313" key="2">
    <source>
        <dbReference type="EMBL" id="ORX48713.1"/>
    </source>
</evidence>
<protein>
    <submittedName>
        <fullName evidence="2">Uncharacterized protein</fullName>
    </submittedName>
</protein>
<evidence type="ECO:0000313" key="3">
    <source>
        <dbReference type="Proteomes" id="UP000193719"/>
    </source>
</evidence>
<feature type="coiled-coil region" evidence="1">
    <location>
        <begin position="48"/>
        <end position="79"/>
    </location>
</feature>
<keyword evidence="3" id="KW-1185">Reference proteome</keyword>
<dbReference type="AlphaFoldDB" id="A0A1Y1V6W7"/>